<evidence type="ECO:0000313" key="2">
    <source>
        <dbReference type="EMBL" id="CAA9418161.1"/>
    </source>
</evidence>
<dbReference type="InterPro" id="IPR015927">
    <property type="entry name" value="Peptidase_S24_S26A/B/C"/>
</dbReference>
<keyword evidence="2" id="KW-0378">Hydrolase</keyword>
<dbReference type="GO" id="GO:0004252">
    <property type="term" value="F:serine-type endopeptidase activity"/>
    <property type="evidence" value="ECO:0007669"/>
    <property type="project" value="UniProtKB-EC"/>
</dbReference>
<proteinExistence type="predicted"/>
<accession>A0A6J4PS86</accession>
<organism evidence="2">
    <name type="scientific">uncultured Phycisphaerae bacterium</name>
    <dbReference type="NCBI Taxonomy" id="904963"/>
    <lineage>
        <taxon>Bacteria</taxon>
        <taxon>Pseudomonadati</taxon>
        <taxon>Planctomycetota</taxon>
        <taxon>Phycisphaerae</taxon>
        <taxon>environmental samples</taxon>
    </lineage>
</organism>
<keyword evidence="2" id="KW-0645">Protease</keyword>
<dbReference type="Gene3D" id="2.10.109.10">
    <property type="entry name" value="Umud Fragment, subunit A"/>
    <property type="match status" value="1"/>
</dbReference>
<dbReference type="Pfam" id="PF00717">
    <property type="entry name" value="Peptidase_S24"/>
    <property type="match status" value="1"/>
</dbReference>
<gene>
    <name evidence="2" type="ORF">AVDCRST_MAG64-2711</name>
</gene>
<sequence length="42" mass="4741">MIERRENARTGEQVVALIDGAEATLKRFYKEPGGRVRLQPAN</sequence>
<dbReference type="AlphaFoldDB" id="A0A6J4PS86"/>
<evidence type="ECO:0000259" key="1">
    <source>
        <dbReference type="Pfam" id="PF00717"/>
    </source>
</evidence>
<protein>
    <submittedName>
        <fullName evidence="2">SOS-response repressor and protease LexA</fullName>
        <ecNumber evidence="2">3.4.21.88</ecNumber>
    </submittedName>
</protein>
<feature type="non-terminal residue" evidence="2">
    <location>
        <position position="42"/>
    </location>
</feature>
<dbReference type="CDD" id="cd06529">
    <property type="entry name" value="S24_LexA-like"/>
    <property type="match status" value="1"/>
</dbReference>
<dbReference type="EMBL" id="CADCUQ010000609">
    <property type="protein sequence ID" value="CAA9418161.1"/>
    <property type="molecule type" value="Genomic_DNA"/>
</dbReference>
<dbReference type="EC" id="3.4.21.88" evidence="2"/>
<dbReference type="GO" id="GO:0006508">
    <property type="term" value="P:proteolysis"/>
    <property type="evidence" value="ECO:0007669"/>
    <property type="project" value="UniProtKB-KW"/>
</dbReference>
<dbReference type="InterPro" id="IPR039418">
    <property type="entry name" value="LexA-like"/>
</dbReference>
<name>A0A6J4PS86_9BACT</name>
<feature type="domain" description="Peptidase S24/S26A/S26B/S26C" evidence="1">
    <location>
        <begin position="2"/>
        <end position="42"/>
    </location>
</feature>
<dbReference type="SUPFAM" id="SSF51306">
    <property type="entry name" value="LexA/Signal peptidase"/>
    <property type="match status" value="1"/>
</dbReference>
<dbReference type="InterPro" id="IPR036286">
    <property type="entry name" value="LexA/Signal_pep-like_sf"/>
</dbReference>
<reference evidence="2" key="1">
    <citation type="submission" date="2020-02" db="EMBL/GenBank/DDBJ databases">
        <authorList>
            <person name="Meier V. D."/>
        </authorList>
    </citation>
    <scope>NUCLEOTIDE SEQUENCE</scope>
    <source>
        <strain evidence="2">AVDCRST_MAG64</strain>
    </source>
</reference>